<dbReference type="Proteomes" id="UP000034022">
    <property type="component" value="Unassembled WGS sequence"/>
</dbReference>
<reference evidence="3 4" key="1">
    <citation type="journal article" date="2015" name="Nature">
        <title>rRNA introns, odd ribosomes, and small enigmatic genomes across a large radiation of phyla.</title>
        <authorList>
            <person name="Brown C.T."/>
            <person name="Hug L.A."/>
            <person name="Thomas B.C."/>
            <person name="Sharon I."/>
            <person name="Castelle C.J."/>
            <person name="Singh A."/>
            <person name="Wilkins M.J."/>
            <person name="Williams K.H."/>
            <person name="Banfield J.F."/>
        </authorList>
    </citation>
    <scope>NUCLEOTIDE SEQUENCE [LARGE SCALE GENOMIC DNA]</scope>
</reference>
<name>A0A0G0M816_9BACT</name>
<feature type="chain" id="PRO_5002533596" description="Fibronectin type-III domain-containing protein" evidence="2">
    <location>
        <begin position="25"/>
        <end position="378"/>
    </location>
</feature>
<dbReference type="InterPro" id="IPR008963">
    <property type="entry name" value="Purple_acid_Pase-like_N"/>
</dbReference>
<evidence type="ECO:0000313" key="3">
    <source>
        <dbReference type="EMBL" id="KKQ69829.1"/>
    </source>
</evidence>
<dbReference type="Gene3D" id="2.60.40.380">
    <property type="entry name" value="Purple acid phosphatase-like, N-terminal"/>
    <property type="match status" value="1"/>
</dbReference>
<evidence type="ECO:0008006" key="5">
    <source>
        <dbReference type="Google" id="ProtNLM"/>
    </source>
</evidence>
<organism evidence="3 4">
    <name type="scientific">Candidatus Falkowbacteria bacterium GW2011_GWE1_38_31</name>
    <dbReference type="NCBI Taxonomy" id="1618638"/>
    <lineage>
        <taxon>Bacteria</taxon>
        <taxon>Candidatus Falkowiibacteriota</taxon>
    </lineage>
</organism>
<dbReference type="SUPFAM" id="SSF49363">
    <property type="entry name" value="Purple acid phosphatase, N-terminal domain"/>
    <property type="match status" value="1"/>
</dbReference>
<feature type="signal peptide" evidence="2">
    <location>
        <begin position="1"/>
        <end position="24"/>
    </location>
</feature>
<keyword evidence="2" id="KW-0732">Signal</keyword>
<dbReference type="GO" id="GO:0003993">
    <property type="term" value="F:acid phosphatase activity"/>
    <property type="evidence" value="ECO:0007669"/>
    <property type="project" value="InterPro"/>
</dbReference>
<sequence>MLTFFALLAILLSGVNFNSTMNQAKASEEVAAGTVIKGSGLSTLYYLAEDGKRYVFPNDKVFFSWYDDFSQVKEVLTEELYNYPLGGNVTYRPGALLVKIQTDPKVYAVSENGKLRWLKNENIAKTLYGNNWNKLIDDVPDAFFTNYSVSEEIGDTNTFSPTEESESVPTISHNRGFKAKVTAKVRTQQEKMCGQLENALNKLQKRLERWNITLPNIGDDVIENCYGLKNDDTQNNNAPRANEKVVLCHKGETLTVGAAAARAHLRHGDSLGACNGEIPTPADTTPPSISQISVVATGTIASVSWTTNEAATGKISFGTISPITGANSNYLATDTLSTLHTFELTGLATGTKYYYLLESKDAANNIATSAELFFNSAE</sequence>
<evidence type="ECO:0000313" key="4">
    <source>
        <dbReference type="Proteomes" id="UP000034022"/>
    </source>
</evidence>
<proteinExistence type="predicted"/>
<keyword evidence="1" id="KW-0175">Coiled coil</keyword>
<accession>A0A0G0M816</accession>
<dbReference type="AlphaFoldDB" id="A0A0G0M816"/>
<gene>
    <name evidence="3" type="ORF">US91_C0009G0032</name>
</gene>
<dbReference type="EMBL" id="LBUU01000009">
    <property type="protein sequence ID" value="KKQ69829.1"/>
    <property type="molecule type" value="Genomic_DNA"/>
</dbReference>
<comment type="caution">
    <text evidence="3">The sequence shown here is derived from an EMBL/GenBank/DDBJ whole genome shotgun (WGS) entry which is preliminary data.</text>
</comment>
<feature type="coiled-coil region" evidence="1">
    <location>
        <begin position="186"/>
        <end position="213"/>
    </location>
</feature>
<dbReference type="GO" id="GO:0046872">
    <property type="term" value="F:metal ion binding"/>
    <property type="evidence" value="ECO:0007669"/>
    <property type="project" value="InterPro"/>
</dbReference>
<evidence type="ECO:0000256" key="2">
    <source>
        <dbReference type="SAM" id="SignalP"/>
    </source>
</evidence>
<evidence type="ECO:0000256" key="1">
    <source>
        <dbReference type="SAM" id="Coils"/>
    </source>
</evidence>
<protein>
    <recommendedName>
        <fullName evidence="5">Fibronectin type-III domain-containing protein</fullName>
    </recommendedName>
</protein>